<organism evidence="1 2">
    <name type="scientific">Candidatus Chryseobacterium massiliense</name>
    <dbReference type="NCBI Taxonomy" id="204089"/>
    <lineage>
        <taxon>Bacteria</taxon>
        <taxon>Pseudomonadati</taxon>
        <taxon>Bacteroidota</taxon>
        <taxon>Flavobacteriia</taxon>
        <taxon>Flavobacteriales</taxon>
        <taxon>Weeksellaceae</taxon>
        <taxon>Chryseobacterium group</taxon>
        <taxon>Chryseobacterium</taxon>
    </lineage>
</organism>
<sequence length="620" mass="72152">MLDPQKDRINFGESIRPEPDYNFDFVIATTYSLDLEALLFLPVSLFNGKDLITDKNITNELLATITQIPKKAMIFCQKGKIKSPPYYSNLLAYWEKSIFEITPDKYDESFHPKIWLIRYVHKKNKNIKKYKFICTSRNITFSQDWDTAVMINAEVGKKKISSNKPLLDFLNYLQKKSGNQIPIFIKKEILYLDFENDLAGKTLEFFPIIKGNNHPLLTVENQFDKLLVISPFLDITTFNNYLKKARQVDFFSSSNEFSKLSQSILVNKNIYQFNPNLEKNIRAHETSNEQNIDDTSLIADDDLQEIFEFGQNLHSKLYVSQNKTQVSWFVGSANCTCAAHDRNIEFFTKISGSKKQLTPADTLKSILLKAEKSSEGIFIPYDPNNLELDDGDKEYISEQQIRKINHELSSLKINGKLVINAENTYDIFITINTEILQESLMSNVKFRLLSCNKNDVRIINKNQVSYEFKGFHLKELTPFLVFEIYIDSQLIQSFVRTFDIELPEERLKKLLSFLIGNKERLMKYLAYLLSKEEILNLGRIDMDMTNKQSNQSHIVNSRDSITIPLYEKLLYALSRDRDSLQQVITLMDTMRDEYIEEQTIIEQDLLALLDTFKKVLNDEN</sequence>
<keyword evidence="2" id="KW-1185">Reference proteome</keyword>
<protein>
    <recommendedName>
        <fullName evidence="3">Phospholipase D-like domain-containing protein</fullName>
    </recommendedName>
</protein>
<evidence type="ECO:0000313" key="2">
    <source>
        <dbReference type="Proteomes" id="UP000256924"/>
    </source>
</evidence>
<gene>
    <name evidence="1" type="ORF">DRF68_16705</name>
</gene>
<accession>A0A3D9ARB0</accession>
<evidence type="ECO:0008006" key="3">
    <source>
        <dbReference type="Google" id="ProtNLM"/>
    </source>
</evidence>
<reference evidence="1 2" key="1">
    <citation type="journal article" date="2004" name="Emerg. Infect. Dis.">
        <title>Amoebae-resisting bacteria isolated from human nasal swabs by amoebal coculture.</title>
        <authorList>
            <person name="Greub G."/>
            <person name="La Scola B."/>
            <person name="Raoult D."/>
        </authorList>
    </citation>
    <scope>NUCLEOTIDE SEQUENCE [LARGE SCALE GENOMIC DNA]</scope>
    <source>
        <strain evidence="1 2">CCUG 51329</strain>
    </source>
</reference>
<dbReference type="EMBL" id="QNVU01000042">
    <property type="protein sequence ID" value="REC43517.1"/>
    <property type="molecule type" value="Genomic_DNA"/>
</dbReference>
<comment type="caution">
    <text evidence="1">The sequence shown here is derived from an EMBL/GenBank/DDBJ whole genome shotgun (WGS) entry which is preliminary data.</text>
</comment>
<dbReference type="RefSeq" id="WP_116099569.1">
    <property type="nucleotide sequence ID" value="NZ_QNVU01000042.1"/>
</dbReference>
<proteinExistence type="predicted"/>
<dbReference type="AlphaFoldDB" id="A0A3D9ARB0"/>
<evidence type="ECO:0000313" key="1">
    <source>
        <dbReference type="EMBL" id="REC43517.1"/>
    </source>
</evidence>
<dbReference type="Gene3D" id="3.30.870.10">
    <property type="entry name" value="Endonuclease Chain A"/>
    <property type="match status" value="1"/>
</dbReference>
<dbReference type="Proteomes" id="UP000256924">
    <property type="component" value="Unassembled WGS sequence"/>
</dbReference>
<name>A0A3D9ARB0_9FLAO</name>